<keyword evidence="1" id="KW-0732">Signal</keyword>
<sequence length="160" mass="18467">MKFVLIYFLVYSASFAADRIAPQVESIDPEKLLPALHAEEKFRTHAPAVRRGLVGSHLTYRAESAQWFIEHGTIEDVPYLIDALSDESMHVGAGYPLAGMATTRYWANVALIVICKTSYDYQWDSSKEKREYSISLWKQHWERIKPKKTESENQVERSTR</sequence>
<gene>
    <name evidence="2" type="ORF">DDZ13_10090</name>
</gene>
<name>A0A317ZJA5_9BACT</name>
<dbReference type="InParanoid" id="A0A317ZJA5"/>
<dbReference type="RefSeq" id="WP_110131330.1">
    <property type="nucleotide sequence ID" value="NZ_QHJQ01000006.1"/>
</dbReference>
<keyword evidence="3" id="KW-1185">Reference proteome</keyword>
<dbReference type="Proteomes" id="UP000247099">
    <property type="component" value="Unassembled WGS sequence"/>
</dbReference>
<accession>A0A317ZJA5</accession>
<organism evidence="2 3">
    <name type="scientific">Coraliomargarita sinensis</name>
    <dbReference type="NCBI Taxonomy" id="2174842"/>
    <lineage>
        <taxon>Bacteria</taxon>
        <taxon>Pseudomonadati</taxon>
        <taxon>Verrucomicrobiota</taxon>
        <taxon>Opitutia</taxon>
        <taxon>Puniceicoccales</taxon>
        <taxon>Coraliomargaritaceae</taxon>
        <taxon>Coraliomargarita</taxon>
    </lineage>
</organism>
<proteinExistence type="predicted"/>
<dbReference type="EMBL" id="QHJQ01000006">
    <property type="protein sequence ID" value="PXA03978.1"/>
    <property type="molecule type" value="Genomic_DNA"/>
</dbReference>
<evidence type="ECO:0000313" key="2">
    <source>
        <dbReference type="EMBL" id="PXA03978.1"/>
    </source>
</evidence>
<dbReference type="AlphaFoldDB" id="A0A317ZJA5"/>
<evidence type="ECO:0000313" key="3">
    <source>
        <dbReference type="Proteomes" id="UP000247099"/>
    </source>
</evidence>
<feature type="chain" id="PRO_5016293073" evidence="1">
    <location>
        <begin position="17"/>
        <end position="160"/>
    </location>
</feature>
<evidence type="ECO:0000256" key="1">
    <source>
        <dbReference type="SAM" id="SignalP"/>
    </source>
</evidence>
<comment type="caution">
    <text evidence="2">The sequence shown here is derived from an EMBL/GenBank/DDBJ whole genome shotgun (WGS) entry which is preliminary data.</text>
</comment>
<feature type="signal peptide" evidence="1">
    <location>
        <begin position="1"/>
        <end position="16"/>
    </location>
</feature>
<protein>
    <submittedName>
        <fullName evidence="2">Uncharacterized protein</fullName>
    </submittedName>
</protein>
<reference evidence="2 3" key="1">
    <citation type="submission" date="2018-05" db="EMBL/GenBank/DDBJ databases">
        <title>Coraliomargarita sinensis sp. nov., isolated from a marine solar saltern.</title>
        <authorList>
            <person name="Zhou L.Y."/>
        </authorList>
    </citation>
    <scope>NUCLEOTIDE SEQUENCE [LARGE SCALE GENOMIC DNA]</scope>
    <source>
        <strain evidence="2 3">WN38</strain>
    </source>
</reference>